<reference evidence="1 2" key="1">
    <citation type="submission" date="2016-10" db="EMBL/GenBank/DDBJ databases">
        <authorList>
            <person name="de Groot N.N."/>
        </authorList>
    </citation>
    <scope>NUCLEOTIDE SEQUENCE [LARGE SCALE GENOMIC DNA]</scope>
    <source>
        <strain evidence="1 2">CGMCC 1.10449</strain>
    </source>
</reference>
<gene>
    <name evidence="1" type="ORF">SAMN05216231_1326</name>
</gene>
<protein>
    <recommendedName>
        <fullName evidence="3">DUF3055 domain-containing protein</fullName>
    </recommendedName>
</protein>
<dbReference type="STRING" id="553311.SAMN05216231_1326"/>
<evidence type="ECO:0000313" key="1">
    <source>
        <dbReference type="EMBL" id="SDQ28649.1"/>
    </source>
</evidence>
<dbReference type="Proteomes" id="UP000199444">
    <property type="component" value="Unassembled WGS sequence"/>
</dbReference>
<dbReference type="AlphaFoldDB" id="A0A1H0ZMU3"/>
<name>A0A1H0ZMU3_9BACI</name>
<evidence type="ECO:0000313" key="2">
    <source>
        <dbReference type="Proteomes" id="UP000199444"/>
    </source>
</evidence>
<sequence>MGDKFDYLKDETVTKEVRYISFMGKLQRYDFAFMQHEENPKKHIVIYLQKNRFALLGKDDLYKKGEIEHIFHETQMEADEIREFLEEIL</sequence>
<dbReference type="InterPro" id="IPR021415">
    <property type="entry name" value="SAV0927-like"/>
</dbReference>
<organism evidence="1 2">
    <name type="scientific">Virgibacillus salinus</name>
    <dbReference type="NCBI Taxonomy" id="553311"/>
    <lineage>
        <taxon>Bacteria</taxon>
        <taxon>Bacillati</taxon>
        <taxon>Bacillota</taxon>
        <taxon>Bacilli</taxon>
        <taxon>Bacillales</taxon>
        <taxon>Bacillaceae</taxon>
        <taxon>Virgibacillus</taxon>
    </lineage>
</organism>
<dbReference type="RefSeq" id="WP_092492126.1">
    <property type="nucleotide sequence ID" value="NZ_FNKD01000001.1"/>
</dbReference>
<keyword evidence="2" id="KW-1185">Reference proteome</keyword>
<accession>A0A1H0ZMU3</accession>
<dbReference type="EMBL" id="FNKD01000001">
    <property type="protein sequence ID" value="SDQ28649.1"/>
    <property type="molecule type" value="Genomic_DNA"/>
</dbReference>
<evidence type="ECO:0008006" key="3">
    <source>
        <dbReference type="Google" id="ProtNLM"/>
    </source>
</evidence>
<dbReference type="Pfam" id="PF11256">
    <property type="entry name" value="SAV0927-like"/>
    <property type="match status" value="1"/>
</dbReference>
<proteinExistence type="predicted"/>